<dbReference type="RefSeq" id="XP_007508040.1">
    <property type="nucleotide sequence ID" value="XM_007507978.1"/>
</dbReference>
<keyword evidence="2" id="KW-1185">Reference proteome</keyword>
<protein>
    <submittedName>
        <fullName evidence="1">Uncharacterized protein</fullName>
    </submittedName>
</protein>
<name>K8ES26_9CHLO</name>
<dbReference type="Proteomes" id="UP000198341">
    <property type="component" value="Chromosome 19"/>
</dbReference>
<sequence length="107" mass="12488">MGTKLAKLAQRGAHLGLSTKKFERTVGRRIRLIYHQPWLIGKTPLVDFHYQTTECAHETSAMILVLHITNIKDTQVHYKCFVKVLPRHSPHNIITQDYSPRKNWFLP</sequence>
<dbReference type="GeneID" id="19010693"/>
<reference evidence="1 2" key="1">
    <citation type="submission" date="2011-10" db="EMBL/GenBank/DDBJ databases">
        <authorList>
            <person name="Genoscope - CEA"/>
        </authorList>
    </citation>
    <scope>NUCLEOTIDE SEQUENCE [LARGE SCALE GENOMIC DNA]</scope>
    <source>
        <strain evidence="1 2">RCC 1105</strain>
    </source>
</reference>
<dbReference type="KEGG" id="bpg:Bathy19g00520"/>
<evidence type="ECO:0000313" key="1">
    <source>
        <dbReference type="EMBL" id="CCO20759.1"/>
    </source>
</evidence>
<accession>K8ES26</accession>
<gene>
    <name evidence="1" type="ordered locus">Bathy19g00520</name>
</gene>
<proteinExistence type="predicted"/>
<dbReference type="EMBL" id="FO082260">
    <property type="protein sequence ID" value="CCO20759.1"/>
    <property type="molecule type" value="Genomic_DNA"/>
</dbReference>
<dbReference type="AlphaFoldDB" id="K8ES26"/>
<evidence type="ECO:0000313" key="2">
    <source>
        <dbReference type="Proteomes" id="UP000198341"/>
    </source>
</evidence>
<organism evidence="1 2">
    <name type="scientific">Bathycoccus prasinos</name>
    <dbReference type="NCBI Taxonomy" id="41875"/>
    <lineage>
        <taxon>Eukaryota</taxon>
        <taxon>Viridiplantae</taxon>
        <taxon>Chlorophyta</taxon>
        <taxon>Mamiellophyceae</taxon>
        <taxon>Mamiellales</taxon>
        <taxon>Bathycoccaceae</taxon>
        <taxon>Bathycoccus</taxon>
    </lineage>
</organism>